<name>A0ABR6EYL3_9SPHI</name>
<comment type="caution">
    <text evidence="8">The sequence shown here is derived from an EMBL/GenBank/DDBJ whole genome shotgun (WGS) entry which is preliminary data.</text>
</comment>
<dbReference type="PROSITE" id="PS51257">
    <property type="entry name" value="PROKAR_LIPOPROTEIN"/>
    <property type="match status" value="1"/>
</dbReference>
<dbReference type="NCBIfam" id="TIGR00363">
    <property type="entry name" value="MetQ/NlpA family lipoprotein"/>
    <property type="match status" value="1"/>
</dbReference>
<organism evidence="8 9">
    <name type="scientific">Pedobacter gandavensis</name>
    <dbReference type="NCBI Taxonomy" id="2679963"/>
    <lineage>
        <taxon>Bacteria</taxon>
        <taxon>Pseudomonadati</taxon>
        <taxon>Bacteroidota</taxon>
        <taxon>Sphingobacteriia</taxon>
        <taxon>Sphingobacteriales</taxon>
        <taxon>Sphingobacteriaceae</taxon>
        <taxon>Pedobacter</taxon>
    </lineage>
</organism>
<dbReference type="SUPFAM" id="SSF53850">
    <property type="entry name" value="Periplasmic binding protein-like II"/>
    <property type="match status" value="1"/>
</dbReference>
<evidence type="ECO:0000256" key="2">
    <source>
        <dbReference type="ARBA" id="ARBA00022729"/>
    </source>
</evidence>
<comment type="similarity">
    <text evidence="6">Belongs to the nlpA lipoprotein family.</text>
</comment>
<proteinExistence type="inferred from homology"/>
<feature type="chain" id="PRO_5046618449" description="Lipoprotein" evidence="7">
    <location>
        <begin position="22"/>
        <end position="273"/>
    </location>
</feature>
<gene>
    <name evidence="8" type="ORF">GM920_15820</name>
</gene>
<dbReference type="RefSeq" id="WP_182959283.1">
    <property type="nucleotide sequence ID" value="NZ_WNXC01000006.1"/>
</dbReference>
<keyword evidence="3" id="KW-0472">Membrane</keyword>
<dbReference type="Pfam" id="PF03180">
    <property type="entry name" value="Lipoprotein_9"/>
    <property type="match status" value="1"/>
</dbReference>
<keyword evidence="5 6" id="KW-0449">Lipoprotein</keyword>
<dbReference type="PANTHER" id="PTHR30429">
    <property type="entry name" value="D-METHIONINE-BINDING LIPOPROTEIN METQ"/>
    <property type="match status" value="1"/>
</dbReference>
<reference evidence="8 9" key="1">
    <citation type="submission" date="2019-11" db="EMBL/GenBank/DDBJ databases">
        <title>Description of Pedobacter sp. LMG 31462T.</title>
        <authorList>
            <person name="Carlier A."/>
            <person name="Qi S."/>
            <person name="Vandamme P."/>
        </authorList>
    </citation>
    <scope>NUCLEOTIDE SEQUENCE [LARGE SCALE GENOMIC DNA]</scope>
    <source>
        <strain evidence="8 9">LMG 31462</strain>
    </source>
</reference>
<keyword evidence="4" id="KW-0564">Palmitate</keyword>
<evidence type="ECO:0000256" key="7">
    <source>
        <dbReference type="SAM" id="SignalP"/>
    </source>
</evidence>
<evidence type="ECO:0000256" key="1">
    <source>
        <dbReference type="ARBA" id="ARBA00004635"/>
    </source>
</evidence>
<dbReference type="PIRSF" id="PIRSF002854">
    <property type="entry name" value="MetQ"/>
    <property type="match status" value="1"/>
</dbReference>
<evidence type="ECO:0000256" key="5">
    <source>
        <dbReference type="ARBA" id="ARBA00023288"/>
    </source>
</evidence>
<dbReference type="CDD" id="cd13598">
    <property type="entry name" value="PBP2_lipoprotein_IlpA_like"/>
    <property type="match status" value="1"/>
</dbReference>
<evidence type="ECO:0000313" key="8">
    <source>
        <dbReference type="EMBL" id="MBB2150365.1"/>
    </source>
</evidence>
<dbReference type="EMBL" id="WNXC01000006">
    <property type="protein sequence ID" value="MBB2150365.1"/>
    <property type="molecule type" value="Genomic_DNA"/>
</dbReference>
<sequence>MNTKIKFIAAIAILTSSVALFSCSRSTKNTDPNYIQVGVESGPEYSLAEAAKKVAKEKYGLQVDLVQFNDYVMPNEALQQGDIDVNVFQNKPYLDVQTKQRGYKFAIVGNTFVFPLAGYSKKIKSLSELKDGSTVIIPNDATNGGRALLLMEKFDLIKLKDGVGLLPTVNDIVGNPKKLKILELEAPQLPRALDDQNVTIAIINNTFAAPIGLSPEKDGLFVESKDSPYVNSIVAREDNKNEEKVLKFVKAYQSAEVEKAAQEAFKGGAIKGW</sequence>
<accession>A0ABR6EYL3</accession>
<protein>
    <recommendedName>
        <fullName evidence="6">Lipoprotein</fullName>
    </recommendedName>
</protein>
<keyword evidence="9" id="KW-1185">Reference proteome</keyword>
<dbReference type="Gene3D" id="3.40.190.10">
    <property type="entry name" value="Periplasmic binding protein-like II"/>
    <property type="match status" value="2"/>
</dbReference>
<dbReference type="NCBIfam" id="NF008285">
    <property type="entry name" value="PRK11063.1"/>
    <property type="match status" value="1"/>
</dbReference>
<comment type="subcellular location">
    <subcellularLocation>
        <location evidence="1">Membrane</location>
        <topology evidence="1">Lipid-anchor</topology>
    </subcellularLocation>
</comment>
<dbReference type="Proteomes" id="UP000636110">
    <property type="component" value="Unassembled WGS sequence"/>
</dbReference>
<dbReference type="InterPro" id="IPR004872">
    <property type="entry name" value="Lipoprotein_NlpA"/>
</dbReference>
<evidence type="ECO:0000256" key="3">
    <source>
        <dbReference type="ARBA" id="ARBA00023136"/>
    </source>
</evidence>
<evidence type="ECO:0000256" key="6">
    <source>
        <dbReference type="PIRNR" id="PIRNR002854"/>
    </source>
</evidence>
<evidence type="ECO:0000313" key="9">
    <source>
        <dbReference type="Proteomes" id="UP000636110"/>
    </source>
</evidence>
<dbReference type="PANTHER" id="PTHR30429:SF1">
    <property type="entry name" value="D-METHIONINE-BINDING LIPOPROTEIN METQ-RELATED"/>
    <property type="match status" value="1"/>
</dbReference>
<feature type="signal peptide" evidence="7">
    <location>
        <begin position="1"/>
        <end position="21"/>
    </location>
</feature>
<keyword evidence="2 7" id="KW-0732">Signal</keyword>
<evidence type="ECO:0000256" key="4">
    <source>
        <dbReference type="ARBA" id="ARBA00023139"/>
    </source>
</evidence>